<evidence type="ECO:0000259" key="8">
    <source>
        <dbReference type="Pfam" id="PF17917"/>
    </source>
</evidence>
<dbReference type="InterPro" id="IPR043502">
    <property type="entry name" value="DNA/RNA_pol_sf"/>
</dbReference>
<dbReference type="CDD" id="cd09274">
    <property type="entry name" value="RNase_HI_RT_Ty3"/>
    <property type="match status" value="1"/>
</dbReference>
<proteinExistence type="predicted"/>
<evidence type="ECO:0000256" key="1">
    <source>
        <dbReference type="ARBA" id="ARBA00022679"/>
    </source>
</evidence>
<evidence type="ECO:0000313" key="10">
    <source>
        <dbReference type="Proteomes" id="UP000288805"/>
    </source>
</evidence>
<dbReference type="GO" id="GO:0004519">
    <property type="term" value="F:endonuclease activity"/>
    <property type="evidence" value="ECO:0007669"/>
    <property type="project" value="UniProtKB-KW"/>
</dbReference>
<keyword evidence="3" id="KW-0540">Nuclease</keyword>
<dbReference type="PANTHER" id="PTHR34072">
    <property type="entry name" value="ENZYMATIC POLYPROTEIN-RELATED"/>
    <property type="match status" value="1"/>
</dbReference>
<evidence type="ECO:0000256" key="2">
    <source>
        <dbReference type="ARBA" id="ARBA00022695"/>
    </source>
</evidence>
<dbReference type="AlphaFoldDB" id="A0A438D327"/>
<keyword evidence="4" id="KW-0255">Endonuclease</keyword>
<evidence type="ECO:0000256" key="5">
    <source>
        <dbReference type="ARBA" id="ARBA00022801"/>
    </source>
</evidence>
<evidence type="ECO:0000256" key="7">
    <source>
        <dbReference type="SAM" id="MobiDB-lite"/>
    </source>
</evidence>
<feature type="domain" description="Reverse transcriptase RNase H-like" evidence="8">
    <location>
        <begin position="516"/>
        <end position="600"/>
    </location>
</feature>
<evidence type="ECO:0000256" key="3">
    <source>
        <dbReference type="ARBA" id="ARBA00022722"/>
    </source>
</evidence>
<protein>
    <submittedName>
        <fullName evidence="9">Retrovirus-related Pol polyprotein from transposon 17.6</fullName>
    </submittedName>
</protein>
<feature type="region of interest" description="Disordered" evidence="7">
    <location>
        <begin position="153"/>
        <end position="186"/>
    </location>
</feature>
<evidence type="ECO:0000256" key="6">
    <source>
        <dbReference type="ARBA" id="ARBA00022918"/>
    </source>
</evidence>
<evidence type="ECO:0000256" key="4">
    <source>
        <dbReference type="ARBA" id="ARBA00022759"/>
    </source>
</evidence>
<dbReference type="GO" id="GO:0016787">
    <property type="term" value="F:hydrolase activity"/>
    <property type="evidence" value="ECO:0007669"/>
    <property type="project" value="UniProtKB-KW"/>
</dbReference>
<dbReference type="PROSITE" id="PS51257">
    <property type="entry name" value="PROKAR_LIPOPROTEIN"/>
    <property type="match status" value="1"/>
</dbReference>
<accession>A0A438D327</accession>
<dbReference type="EMBL" id="QGNW01001823">
    <property type="protein sequence ID" value="RVW29878.1"/>
    <property type="molecule type" value="Genomic_DNA"/>
</dbReference>
<sequence>MKHILNDSRGSHFWYTKRSFRELIPFPFSFQGCYAKFWSTWGILLSLSWAAPPVTPASSQPSTSAEPRMAIPISEYRELCRSLETLTASQSSLAHEMAAIRACQEQMLATQAQHTAILRQLQHHFDLPPAVEPSTSTTAMPHSIPQSLRPHLEHQLKRQTHLPSPSTTHFPAASEISEEKKDSDSTMNAIPEKELLKEEMLKKSTSPPFPQALHGKKGIRNAAEILEVLRQVKVNIPFLDMIKQVPTYAKFLKDLLQRPEKSYHFSHDWRKGSKCEFASIFRLQAIGTWGIKPTAITLSLADRSVKIPRGEWADALTFGNMTLDLIFSICLKSKPLRKKKEGPKEVCIIDTLVKEHCNQNMQDKLNESLADFEEGLSEPPNVLATLQVSPTQVVPKKPGITVVQNEKGEEITTSSLQGIFRSKLMWQIRKRPLLHVHLEHMLTEECLLVYEMHLLHFKDQFFTDALKRPGAQLGKCHFMVRQGIVLGHIISEKGIEVDKAKVELIVKLPSPTTELCLAKEKDGKPYVIYYASKTLNEAQRNYTTTEKELLAVVFALDKFRAYLVGSFIIVFTDHSALNYLLTKQDAKARLIRWILLLQEFDLQIKDKKGVENVVADHLSRLVIAHNSYSLPINDDFPEESLMFLVKTPWYAHIANYLVTGEIPNQIIRKCVPEDEQQGILSHCHENACGGHFASQKTAMKVINFVDYSLNQGAPAGHESAETPIGHESNGAAAGEGILVVYAKWIRDSGGRLVKCDTPHNKEFELSLNIMETTPEDQHSHQGRQDNLNEFRSMRDRMHPPRMSAPSCIVPPTEQLVIRPYLVPLLQLSMGWKVRIPMHISRNLKMFVIHSKREELQSI</sequence>
<reference evidence="9 10" key="1">
    <citation type="journal article" date="2018" name="PLoS Genet.">
        <title>Population sequencing reveals clonal diversity and ancestral inbreeding in the grapevine cultivar Chardonnay.</title>
        <authorList>
            <person name="Roach M.J."/>
            <person name="Johnson D.L."/>
            <person name="Bohlmann J."/>
            <person name="van Vuuren H.J."/>
            <person name="Jones S.J."/>
            <person name="Pretorius I.S."/>
            <person name="Schmidt S.A."/>
            <person name="Borneman A.R."/>
        </authorList>
    </citation>
    <scope>NUCLEOTIDE SEQUENCE [LARGE SCALE GENOMIC DNA]</scope>
    <source>
        <strain evidence="10">cv. Chardonnay</strain>
        <tissue evidence="9">Leaf</tissue>
    </source>
</reference>
<dbReference type="Proteomes" id="UP000288805">
    <property type="component" value="Unassembled WGS sequence"/>
</dbReference>
<keyword evidence="5" id="KW-0378">Hydrolase</keyword>
<dbReference type="PANTHER" id="PTHR34072:SF57">
    <property type="entry name" value="RNA-DIRECTED DNA POLYMERASE"/>
    <property type="match status" value="1"/>
</dbReference>
<keyword evidence="1" id="KW-0808">Transferase</keyword>
<organism evidence="9 10">
    <name type="scientific">Vitis vinifera</name>
    <name type="common">Grape</name>
    <dbReference type="NCBI Taxonomy" id="29760"/>
    <lineage>
        <taxon>Eukaryota</taxon>
        <taxon>Viridiplantae</taxon>
        <taxon>Streptophyta</taxon>
        <taxon>Embryophyta</taxon>
        <taxon>Tracheophyta</taxon>
        <taxon>Spermatophyta</taxon>
        <taxon>Magnoliopsida</taxon>
        <taxon>eudicotyledons</taxon>
        <taxon>Gunneridae</taxon>
        <taxon>Pentapetalae</taxon>
        <taxon>rosids</taxon>
        <taxon>Vitales</taxon>
        <taxon>Vitaceae</taxon>
        <taxon>Viteae</taxon>
        <taxon>Vitis</taxon>
    </lineage>
</organism>
<keyword evidence="2" id="KW-0548">Nucleotidyltransferase</keyword>
<name>A0A438D327_VITVI</name>
<dbReference type="GO" id="GO:0003964">
    <property type="term" value="F:RNA-directed DNA polymerase activity"/>
    <property type="evidence" value="ECO:0007669"/>
    <property type="project" value="UniProtKB-KW"/>
</dbReference>
<keyword evidence="6" id="KW-0695">RNA-directed DNA polymerase</keyword>
<evidence type="ECO:0000313" key="9">
    <source>
        <dbReference type="EMBL" id="RVW29878.1"/>
    </source>
</evidence>
<dbReference type="InterPro" id="IPR041373">
    <property type="entry name" value="RT_RNaseH"/>
</dbReference>
<dbReference type="SUPFAM" id="SSF56672">
    <property type="entry name" value="DNA/RNA polymerases"/>
    <property type="match status" value="1"/>
</dbReference>
<comment type="caution">
    <text evidence="9">The sequence shown here is derived from an EMBL/GenBank/DDBJ whole genome shotgun (WGS) entry which is preliminary data.</text>
</comment>
<dbReference type="Pfam" id="PF17917">
    <property type="entry name" value="RT_RNaseH"/>
    <property type="match status" value="1"/>
</dbReference>
<gene>
    <name evidence="9" type="primary">pol_417</name>
    <name evidence="9" type="ORF">CK203_102248</name>
</gene>